<evidence type="ECO:0000256" key="1">
    <source>
        <dbReference type="ARBA" id="ARBA00022723"/>
    </source>
</evidence>
<evidence type="ECO:0008006" key="7">
    <source>
        <dbReference type="Google" id="ProtNLM"/>
    </source>
</evidence>
<dbReference type="OrthoDB" id="441210at2759"/>
<dbReference type="InterPro" id="IPR013083">
    <property type="entry name" value="Znf_RING/FYVE/PHD"/>
</dbReference>
<evidence type="ECO:0000313" key="5">
    <source>
        <dbReference type="EMBL" id="ORD94721.1"/>
    </source>
</evidence>
<sequence length="211" mass="24667">MFLKCNNMQCRADIKYKYCITECKHLFCGDCVLLLERKERCIRCKSKIDVSEIRPKKFVKLDLRGYSIGYIHDMCKVATDFFLAQVVQEMRLMSSNRNVLMRKVREMEEKPVKVARGQKKERRRESNSSEEYVRTVAKRSRPVRASAPKKTPFVKAAHSEAETVENPAKIITPRDISSQRRLILSNLIKTHNITPHEPKDNPPEYTKFEDS</sequence>
<protein>
    <recommendedName>
        <fullName evidence="7">RING-type domain-containing protein</fullName>
    </recommendedName>
</protein>
<dbReference type="InterPro" id="IPR017907">
    <property type="entry name" value="Znf_RING_CS"/>
</dbReference>
<keyword evidence="3" id="KW-0862">Zinc</keyword>
<dbReference type="Gene3D" id="3.30.40.10">
    <property type="entry name" value="Zinc/RING finger domain, C3HC4 (zinc finger)"/>
    <property type="match status" value="1"/>
</dbReference>
<organism evidence="5 6">
    <name type="scientific">Enterospora canceri</name>
    <dbReference type="NCBI Taxonomy" id="1081671"/>
    <lineage>
        <taxon>Eukaryota</taxon>
        <taxon>Fungi</taxon>
        <taxon>Fungi incertae sedis</taxon>
        <taxon>Microsporidia</taxon>
        <taxon>Enterocytozoonidae</taxon>
        <taxon>Enterospora</taxon>
    </lineage>
</organism>
<dbReference type="PROSITE" id="PS00518">
    <property type="entry name" value="ZF_RING_1"/>
    <property type="match status" value="1"/>
</dbReference>
<proteinExistence type="predicted"/>
<feature type="region of interest" description="Disordered" evidence="4">
    <location>
        <begin position="111"/>
        <end position="160"/>
    </location>
</feature>
<dbReference type="VEuPathDB" id="MicrosporidiaDB:ECANGB1_2786"/>
<dbReference type="AlphaFoldDB" id="A0A1Y1S8D8"/>
<dbReference type="GO" id="GO:0008270">
    <property type="term" value="F:zinc ion binding"/>
    <property type="evidence" value="ECO:0007669"/>
    <property type="project" value="UniProtKB-KW"/>
</dbReference>
<feature type="region of interest" description="Disordered" evidence="4">
    <location>
        <begin position="189"/>
        <end position="211"/>
    </location>
</feature>
<feature type="compositionally biased region" description="Basic and acidic residues" evidence="4">
    <location>
        <begin position="194"/>
        <end position="211"/>
    </location>
</feature>
<gene>
    <name evidence="5" type="ORF">ECANGB1_2786</name>
</gene>
<feature type="compositionally biased region" description="Basic and acidic residues" evidence="4">
    <location>
        <begin position="123"/>
        <end position="133"/>
    </location>
</feature>
<evidence type="ECO:0000256" key="4">
    <source>
        <dbReference type="SAM" id="MobiDB-lite"/>
    </source>
</evidence>
<evidence type="ECO:0000256" key="3">
    <source>
        <dbReference type="ARBA" id="ARBA00022833"/>
    </source>
</evidence>
<keyword evidence="6" id="KW-1185">Reference proteome</keyword>
<keyword evidence="1" id="KW-0479">Metal-binding</keyword>
<dbReference type="EMBL" id="LWDP01000011">
    <property type="protein sequence ID" value="ORD94721.1"/>
    <property type="molecule type" value="Genomic_DNA"/>
</dbReference>
<comment type="caution">
    <text evidence="5">The sequence shown here is derived from an EMBL/GenBank/DDBJ whole genome shotgun (WGS) entry which is preliminary data.</text>
</comment>
<accession>A0A1Y1S8D8</accession>
<name>A0A1Y1S8D8_9MICR</name>
<keyword evidence="2" id="KW-0863">Zinc-finger</keyword>
<evidence type="ECO:0000313" key="6">
    <source>
        <dbReference type="Proteomes" id="UP000192639"/>
    </source>
</evidence>
<dbReference type="Proteomes" id="UP000192639">
    <property type="component" value="Unassembled WGS sequence"/>
</dbReference>
<reference evidence="5 6" key="1">
    <citation type="journal article" date="2017" name="Environ. Microbiol.">
        <title>Decay of the glycolytic pathway and adaptation to intranuclear parasitism within Enterocytozoonidae microsporidia.</title>
        <authorList>
            <person name="Wiredu Boakye D."/>
            <person name="Jaroenlak P."/>
            <person name="Prachumwat A."/>
            <person name="Williams T.A."/>
            <person name="Bateman K.S."/>
            <person name="Itsathitphaisarn O."/>
            <person name="Sritunyalucksana K."/>
            <person name="Paszkiewicz K.H."/>
            <person name="Moore K.A."/>
            <person name="Stentiford G.D."/>
            <person name="Williams B.A."/>
        </authorList>
    </citation>
    <scope>NUCLEOTIDE SEQUENCE [LARGE SCALE GENOMIC DNA]</scope>
    <source>
        <strain evidence="5 6">GB1</strain>
    </source>
</reference>
<evidence type="ECO:0000256" key="2">
    <source>
        <dbReference type="ARBA" id="ARBA00022771"/>
    </source>
</evidence>